<evidence type="ECO:0000259" key="1">
    <source>
        <dbReference type="Pfam" id="PF13456"/>
    </source>
</evidence>
<dbReference type="SUPFAM" id="SSF53098">
    <property type="entry name" value="Ribonuclease H-like"/>
    <property type="match status" value="1"/>
</dbReference>
<proteinExistence type="predicted"/>
<accession>A0A7J9N2E1</accession>
<dbReference type="Gene3D" id="3.30.420.10">
    <property type="entry name" value="Ribonuclease H-like superfamily/Ribonuclease H"/>
    <property type="match status" value="1"/>
</dbReference>
<dbReference type="Pfam" id="PF14392">
    <property type="entry name" value="zf-CCHC_4"/>
    <property type="match status" value="1"/>
</dbReference>
<protein>
    <recommendedName>
        <fullName evidence="6">DUF4283 domain-containing protein</fullName>
    </recommendedName>
</protein>
<evidence type="ECO:0000259" key="3">
    <source>
        <dbReference type="Pfam" id="PF14392"/>
    </source>
</evidence>
<evidence type="ECO:0000313" key="5">
    <source>
        <dbReference type="Proteomes" id="UP000593576"/>
    </source>
</evidence>
<dbReference type="InterPro" id="IPR036691">
    <property type="entry name" value="Endo/exonu/phosph_ase_sf"/>
</dbReference>
<dbReference type="AlphaFoldDB" id="A0A7J9N2E1"/>
<dbReference type="Pfam" id="PF14111">
    <property type="entry name" value="DUF4283"/>
    <property type="match status" value="1"/>
</dbReference>
<dbReference type="InterPro" id="IPR002156">
    <property type="entry name" value="RNaseH_domain"/>
</dbReference>
<dbReference type="EMBL" id="JABFAF010265976">
    <property type="protein sequence ID" value="MBA0876749.1"/>
    <property type="molecule type" value="Genomic_DNA"/>
</dbReference>
<keyword evidence="5" id="KW-1185">Reference proteome</keyword>
<dbReference type="GO" id="GO:0004523">
    <property type="term" value="F:RNA-DNA hybrid ribonuclease activity"/>
    <property type="evidence" value="ECO:0007669"/>
    <property type="project" value="InterPro"/>
</dbReference>
<dbReference type="InterPro" id="IPR025558">
    <property type="entry name" value="DUF4283"/>
</dbReference>
<evidence type="ECO:0000259" key="2">
    <source>
        <dbReference type="Pfam" id="PF14111"/>
    </source>
</evidence>
<organism evidence="4 5">
    <name type="scientific">Gossypium schwendimanii</name>
    <name type="common">Cotton</name>
    <dbReference type="NCBI Taxonomy" id="34291"/>
    <lineage>
        <taxon>Eukaryota</taxon>
        <taxon>Viridiplantae</taxon>
        <taxon>Streptophyta</taxon>
        <taxon>Embryophyta</taxon>
        <taxon>Tracheophyta</taxon>
        <taxon>Spermatophyta</taxon>
        <taxon>Magnoliopsida</taxon>
        <taxon>eudicotyledons</taxon>
        <taxon>Gunneridae</taxon>
        <taxon>Pentapetalae</taxon>
        <taxon>rosids</taxon>
        <taxon>malvids</taxon>
        <taxon>Malvales</taxon>
        <taxon>Malvaceae</taxon>
        <taxon>Malvoideae</taxon>
        <taxon>Gossypium</taxon>
    </lineage>
</organism>
<comment type="caution">
    <text evidence="4">The sequence shown here is derived from an EMBL/GenBank/DDBJ whole genome shotgun (WGS) entry which is preliminary data.</text>
</comment>
<feature type="domain" description="RNase H type-1" evidence="1">
    <location>
        <begin position="655"/>
        <end position="759"/>
    </location>
</feature>
<dbReference type="InterPro" id="IPR044730">
    <property type="entry name" value="RNase_H-like_dom_plant"/>
</dbReference>
<dbReference type="InterPro" id="IPR025836">
    <property type="entry name" value="Zn_knuckle_CX2CX4HX4C"/>
</dbReference>
<dbReference type="Pfam" id="PF13456">
    <property type="entry name" value="RVT_3"/>
    <property type="match status" value="1"/>
</dbReference>
<dbReference type="OrthoDB" id="993362at2759"/>
<dbReference type="InterPro" id="IPR036397">
    <property type="entry name" value="RNaseH_sf"/>
</dbReference>
<evidence type="ECO:0000313" key="4">
    <source>
        <dbReference type="EMBL" id="MBA0876749.1"/>
    </source>
</evidence>
<dbReference type="PANTHER" id="PTHR31286">
    <property type="entry name" value="GLYCINE-RICH CELL WALL STRUCTURAL PROTEIN 1.8-LIKE"/>
    <property type="match status" value="1"/>
</dbReference>
<dbReference type="Proteomes" id="UP000593576">
    <property type="component" value="Unassembled WGS sequence"/>
</dbReference>
<dbReference type="CDD" id="cd06222">
    <property type="entry name" value="RNase_H_like"/>
    <property type="match status" value="1"/>
</dbReference>
<dbReference type="SUPFAM" id="SSF56219">
    <property type="entry name" value="DNase I-like"/>
    <property type="match status" value="1"/>
</dbReference>
<gene>
    <name evidence="4" type="ORF">Goshw_000579</name>
</gene>
<dbReference type="GO" id="GO:0003676">
    <property type="term" value="F:nucleic acid binding"/>
    <property type="evidence" value="ECO:0007669"/>
    <property type="project" value="InterPro"/>
</dbReference>
<feature type="non-terminal residue" evidence="4">
    <location>
        <position position="760"/>
    </location>
</feature>
<reference evidence="4 5" key="1">
    <citation type="journal article" date="2019" name="Genome Biol. Evol.">
        <title>Insights into the evolution of the New World diploid cottons (Gossypium, subgenus Houzingenia) based on genome sequencing.</title>
        <authorList>
            <person name="Grover C.E."/>
            <person name="Arick M.A. 2nd"/>
            <person name="Thrash A."/>
            <person name="Conover J.L."/>
            <person name="Sanders W.S."/>
            <person name="Peterson D.G."/>
            <person name="Frelichowski J.E."/>
            <person name="Scheffler J.A."/>
            <person name="Scheffler B.E."/>
            <person name="Wendel J.F."/>
        </authorList>
    </citation>
    <scope>NUCLEOTIDE SEQUENCE [LARGE SCALE GENOMIC DNA]</scope>
    <source>
        <strain evidence="4">1</strain>
        <tissue evidence="4">Leaf</tissue>
    </source>
</reference>
<name>A0A7J9N2E1_GOSSC</name>
<evidence type="ECO:0008006" key="6">
    <source>
        <dbReference type="Google" id="ProtNLM"/>
    </source>
</evidence>
<dbReference type="PANTHER" id="PTHR31286:SF153">
    <property type="entry name" value="DUF4283 DOMAIN PROTEIN"/>
    <property type="match status" value="1"/>
</dbReference>
<dbReference type="InterPro" id="IPR040256">
    <property type="entry name" value="At4g02000-like"/>
</dbReference>
<sequence length="760" mass="86402">MENDLANLALTDEEEEAFEEDATVFYHNLQLCLVGRCLTDNIVHFPSLRNTMADLWHPIRGICISDLGERHFLFQFFHEVDIRRVLAGTPWFFNNHLLLLHRIQPGENPSIVPLIFTEFWVQVHDLPPGMVSETMAKQFGDFLGKFLEYDTSAWLINSHSFMRIRVQLNVTIPLKRRKKVMVGADRIFYARFQYEKLSLFCFIYGKLGNGESFCPIRTRMALENIGVDCGAGNTGLNVRSDGVDRSINGMKVGQEPMDLMLNDENDPLHASEGKNRQQQPGTMKLLSWNVRGLGRSQTVNRLRNKLRVMNPRVLFLIETKLSSKRMKMVRLKCGYYNGIDIGAMGSKGSLSLGWNVLMNGIGGLLGIFYVDWGMISLCLGWIVRSMMLVILVDGLLGNGGGFHIQICENVWIEKGHKFDLEKRLSMMLEQDPTDEILGEILEVQLGLNFEADKEEVAVARHNRNRILGLEDDSGQWVTGTEDMMRIVVKYFENLFTASALGGSGVKVNIWNDPWIPGLRNGRLLVRSMDIHWTTVDQLINRYDASGEYSMKSGYRSLITKPEDSHHMLWYYSVLRQLWFLLNLSLNFGVFTSDGKTNFVSEFLAMDMNSKTFSAISLWALWYRRNKLVKEGLHFELHEIVGFIQSYGQDLSFVQTKDLAAAVLARDSEGLIMGASSYSLVDVADAFVAEARACERALHFALDMGFKKVVLEGDSLTVIKKLNSIVIDRSVLSPISQHIRVLARVFEEFTYNFVPSETNKA</sequence>
<feature type="domain" description="Zinc knuckle CX2CX4HX4C" evidence="3">
    <location>
        <begin position="169"/>
        <end position="215"/>
    </location>
</feature>
<dbReference type="Gene3D" id="3.60.10.10">
    <property type="entry name" value="Endonuclease/exonuclease/phosphatase"/>
    <property type="match status" value="1"/>
</dbReference>
<feature type="domain" description="DUF4283" evidence="2">
    <location>
        <begin position="28"/>
        <end position="109"/>
    </location>
</feature>
<dbReference type="InterPro" id="IPR012337">
    <property type="entry name" value="RNaseH-like_sf"/>
</dbReference>